<protein>
    <submittedName>
        <fullName evidence="1">Uncharacterized protein</fullName>
    </submittedName>
</protein>
<comment type="caution">
    <text evidence="1">The sequence shown here is derived from an EMBL/GenBank/DDBJ whole genome shotgun (WGS) entry which is preliminary data.</text>
</comment>
<accession>A0ABD0JDB9</accession>
<organism evidence="1 2">
    <name type="scientific">Batillaria attramentaria</name>
    <dbReference type="NCBI Taxonomy" id="370345"/>
    <lineage>
        <taxon>Eukaryota</taxon>
        <taxon>Metazoa</taxon>
        <taxon>Spiralia</taxon>
        <taxon>Lophotrochozoa</taxon>
        <taxon>Mollusca</taxon>
        <taxon>Gastropoda</taxon>
        <taxon>Caenogastropoda</taxon>
        <taxon>Sorbeoconcha</taxon>
        <taxon>Cerithioidea</taxon>
        <taxon>Batillariidae</taxon>
        <taxon>Batillaria</taxon>
    </lineage>
</organism>
<proteinExistence type="predicted"/>
<evidence type="ECO:0000313" key="1">
    <source>
        <dbReference type="EMBL" id="KAK7471665.1"/>
    </source>
</evidence>
<dbReference type="AlphaFoldDB" id="A0ABD0JDB9"/>
<evidence type="ECO:0000313" key="2">
    <source>
        <dbReference type="Proteomes" id="UP001519460"/>
    </source>
</evidence>
<keyword evidence="2" id="KW-1185">Reference proteome</keyword>
<reference evidence="1 2" key="1">
    <citation type="journal article" date="2023" name="Sci. Data">
        <title>Genome assembly of the Korean intertidal mud-creeper Batillaria attramentaria.</title>
        <authorList>
            <person name="Patra A.K."/>
            <person name="Ho P.T."/>
            <person name="Jun S."/>
            <person name="Lee S.J."/>
            <person name="Kim Y."/>
            <person name="Won Y.J."/>
        </authorList>
    </citation>
    <scope>NUCLEOTIDE SEQUENCE [LARGE SCALE GENOMIC DNA]</scope>
    <source>
        <strain evidence="1">Wonlab-2016</strain>
    </source>
</reference>
<feature type="non-terminal residue" evidence="1">
    <location>
        <position position="60"/>
    </location>
</feature>
<dbReference type="EMBL" id="JACVVK020000483">
    <property type="protein sequence ID" value="KAK7471665.1"/>
    <property type="molecule type" value="Genomic_DNA"/>
</dbReference>
<sequence>MATDAIFCSTKTRIGTGAEDGQFPQPSIMESGWPQVVVTRGGGPVHHCGGGRGPISALRP</sequence>
<dbReference type="Proteomes" id="UP001519460">
    <property type="component" value="Unassembled WGS sequence"/>
</dbReference>
<gene>
    <name evidence="1" type="ORF">BaRGS_00035678</name>
</gene>
<name>A0ABD0JDB9_9CAEN</name>